<organism evidence="13 14">
    <name type="scientific">Methanobrevibacter thaueri</name>
    <dbReference type="NCBI Taxonomy" id="190975"/>
    <lineage>
        <taxon>Archaea</taxon>
        <taxon>Methanobacteriati</taxon>
        <taxon>Methanobacteriota</taxon>
        <taxon>Methanomada group</taxon>
        <taxon>Methanobacteria</taxon>
        <taxon>Methanobacteriales</taxon>
        <taxon>Methanobacteriaceae</taxon>
        <taxon>Methanobrevibacter</taxon>
    </lineage>
</organism>
<comment type="similarity">
    <text evidence="2 10">Belongs to the type IA topoisomerase family.</text>
</comment>
<dbReference type="Pfam" id="PF01396">
    <property type="entry name" value="Zn_ribbon_Top1"/>
    <property type="match status" value="2"/>
</dbReference>
<dbReference type="GO" id="GO:0005694">
    <property type="term" value="C:chromosome"/>
    <property type="evidence" value="ECO:0007669"/>
    <property type="project" value="InterPro"/>
</dbReference>
<dbReference type="InterPro" id="IPR013825">
    <property type="entry name" value="Topo_IA_cen_sub2"/>
</dbReference>
<evidence type="ECO:0000256" key="1">
    <source>
        <dbReference type="ARBA" id="ARBA00000213"/>
    </source>
</evidence>
<feature type="site" description="Interaction with DNA" evidence="10">
    <location>
        <position position="325"/>
    </location>
</feature>
<dbReference type="InterPro" id="IPR013826">
    <property type="entry name" value="Topo_IA_cen_sub3"/>
</dbReference>
<feature type="region of interest" description="Interaction with DNA" evidence="10">
    <location>
        <begin position="197"/>
        <end position="202"/>
    </location>
</feature>
<feature type="site" description="Interaction with DNA" evidence="10">
    <location>
        <position position="508"/>
    </location>
</feature>
<protein>
    <recommendedName>
        <fullName evidence="10">DNA topoisomerase 1</fullName>
        <ecNumber evidence="10">5.6.2.1</ecNumber>
    </recommendedName>
    <alternativeName>
        <fullName evidence="10">DNA topoisomerase I</fullName>
    </alternativeName>
</protein>
<evidence type="ECO:0000256" key="5">
    <source>
        <dbReference type="ARBA" id="ARBA00022833"/>
    </source>
</evidence>
<dbReference type="Gene3D" id="2.70.20.10">
    <property type="entry name" value="Topoisomerase I, domain 3"/>
    <property type="match status" value="1"/>
</dbReference>
<dbReference type="Gene3D" id="3.30.65.10">
    <property type="entry name" value="Bacterial Topoisomerase I, domain 1"/>
    <property type="match status" value="2"/>
</dbReference>
<dbReference type="InterPro" id="IPR013497">
    <property type="entry name" value="Topo_IA_cen"/>
</dbReference>
<dbReference type="InterPro" id="IPR000380">
    <property type="entry name" value="Topo_IA"/>
</dbReference>
<dbReference type="OrthoDB" id="30963at2157"/>
<evidence type="ECO:0000256" key="6">
    <source>
        <dbReference type="ARBA" id="ARBA00022842"/>
    </source>
</evidence>
<dbReference type="Gene3D" id="3.40.50.140">
    <property type="match status" value="1"/>
</dbReference>
<dbReference type="InterPro" id="IPR006171">
    <property type="entry name" value="TOPRIM_dom"/>
</dbReference>
<comment type="subunit">
    <text evidence="10">Monomer.</text>
</comment>
<dbReference type="EC" id="5.6.2.1" evidence="10"/>
<feature type="domain" description="Topo IA-type catalytic" evidence="12">
    <location>
        <begin position="157"/>
        <end position="575"/>
    </location>
</feature>
<feature type="site" description="Interaction with DNA" evidence="10">
    <location>
        <position position="167"/>
    </location>
</feature>
<dbReference type="InterPro" id="IPR005739">
    <property type="entry name" value="TopoI_arch"/>
</dbReference>
<dbReference type="GO" id="GO:0003677">
    <property type="term" value="F:DNA binding"/>
    <property type="evidence" value="ECO:0007669"/>
    <property type="project" value="UniProtKB-KW"/>
</dbReference>
<dbReference type="GO" id="GO:0008270">
    <property type="term" value="F:zinc ion binding"/>
    <property type="evidence" value="ECO:0007669"/>
    <property type="project" value="UniProtKB-KW"/>
</dbReference>
<keyword evidence="6" id="KW-0460">Magnesium</keyword>
<feature type="site" description="Interaction with DNA" evidence="10">
    <location>
        <position position="53"/>
    </location>
</feature>
<evidence type="ECO:0000256" key="8">
    <source>
        <dbReference type="ARBA" id="ARBA00023125"/>
    </source>
</evidence>
<feature type="domain" description="Toprim" evidence="11">
    <location>
        <begin position="2"/>
        <end position="143"/>
    </location>
</feature>
<dbReference type="HAMAP" id="MF_00952">
    <property type="entry name" value="Topoisom_1_prok"/>
    <property type="match status" value="1"/>
</dbReference>
<accession>A0A315XK31</accession>
<dbReference type="PANTHER" id="PTHR11390:SF26">
    <property type="entry name" value="DNA TOPOISOMERASE 1"/>
    <property type="match status" value="1"/>
</dbReference>
<reference evidence="13 14" key="1">
    <citation type="submission" date="2017-03" db="EMBL/GenBank/DDBJ databases">
        <title>Genome sequence of Methanobrevibacter thaueri.</title>
        <authorList>
            <person name="Poehlein A."/>
            <person name="Seedorf H."/>
            <person name="Daniel R."/>
        </authorList>
    </citation>
    <scope>NUCLEOTIDE SEQUENCE [LARGE SCALE GENOMIC DNA]</scope>
    <source>
        <strain evidence="13 14">DSM 11995</strain>
    </source>
</reference>
<evidence type="ECO:0000256" key="10">
    <source>
        <dbReference type="HAMAP-Rule" id="MF_00952"/>
    </source>
</evidence>
<dbReference type="InterPro" id="IPR013498">
    <property type="entry name" value="Topo_IA_Znf"/>
</dbReference>
<evidence type="ECO:0000259" key="12">
    <source>
        <dbReference type="PROSITE" id="PS52039"/>
    </source>
</evidence>
<comment type="caution">
    <text evidence="13">The sequence shown here is derived from an EMBL/GenBank/DDBJ whole genome shotgun (WGS) entry which is preliminary data.</text>
</comment>
<dbReference type="Gene3D" id="1.10.290.10">
    <property type="entry name" value="Topoisomerase I, domain 4"/>
    <property type="match status" value="1"/>
</dbReference>
<dbReference type="RefSeq" id="WP_116592800.1">
    <property type="nucleotide sequence ID" value="NZ_MZGS01000028.1"/>
</dbReference>
<dbReference type="SUPFAM" id="SSF57783">
    <property type="entry name" value="Zinc beta-ribbon"/>
    <property type="match status" value="1"/>
</dbReference>
<evidence type="ECO:0000313" key="13">
    <source>
        <dbReference type="EMBL" id="PWB85313.1"/>
    </source>
</evidence>
<keyword evidence="9 10" id="KW-0413">Isomerase</keyword>
<comment type="catalytic activity">
    <reaction evidence="1 10">
        <text>ATP-independent breakage of single-stranded DNA, followed by passage and rejoining.</text>
        <dbReference type="EC" id="5.6.2.1"/>
    </reaction>
</comment>
<evidence type="ECO:0000256" key="2">
    <source>
        <dbReference type="ARBA" id="ARBA00009446"/>
    </source>
</evidence>
<dbReference type="SMART" id="SM00437">
    <property type="entry name" value="TOP1Ac"/>
    <property type="match status" value="1"/>
</dbReference>
<dbReference type="GO" id="GO:0006265">
    <property type="term" value="P:DNA topological change"/>
    <property type="evidence" value="ECO:0007669"/>
    <property type="project" value="UniProtKB-UniRule"/>
</dbReference>
<dbReference type="AlphaFoldDB" id="A0A315XK31"/>
<keyword evidence="7 10" id="KW-0799">Topoisomerase</keyword>
<name>A0A315XK31_9EURY</name>
<dbReference type="SMART" id="SM00436">
    <property type="entry name" value="TOP1Bc"/>
    <property type="match status" value="1"/>
</dbReference>
<evidence type="ECO:0000256" key="7">
    <source>
        <dbReference type="ARBA" id="ARBA00023029"/>
    </source>
</evidence>
<evidence type="ECO:0000259" key="11">
    <source>
        <dbReference type="PROSITE" id="PS50880"/>
    </source>
</evidence>
<dbReference type="InterPro" id="IPR003601">
    <property type="entry name" value="Topo_IA_2"/>
</dbReference>
<dbReference type="Pfam" id="PF01131">
    <property type="entry name" value="Topoisom_bac"/>
    <property type="match status" value="1"/>
</dbReference>
<dbReference type="GO" id="GO:0006310">
    <property type="term" value="P:DNA recombination"/>
    <property type="evidence" value="ECO:0007669"/>
    <property type="project" value="TreeGrafter"/>
</dbReference>
<dbReference type="SUPFAM" id="SSF56712">
    <property type="entry name" value="Prokaryotic type I DNA topoisomerase"/>
    <property type="match status" value="1"/>
</dbReference>
<dbReference type="InterPro" id="IPR028612">
    <property type="entry name" value="Topoisom_1_IA"/>
</dbReference>
<evidence type="ECO:0000256" key="4">
    <source>
        <dbReference type="ARBA" id="ARBA00022771"/>
    </source>
</evidence>
<keyword evidence="8 10" id="KW-0238">DNA-binding</keyword>
<sequence>MHEVIVCEKPTSAEKIAKALSPSAKKKVYNKKVKYWELKKDSKDITVVSAVGHLYSLTPDNPKDRVYFDLHWAPAYEVNKKGSGFTKDYVRAIKKLGKNADSYVHACDYDTEGTLIGYNALKYACGQDNLSKISRMKFSTLTKKDLLEAYDNRIDLDMNQVDTGIARHVLDYYFGVNISKALMKSVSSAKHRFLKLSAGRVQTPTLSILVERENEIKDFVPEPYWLIKALVEGRTEDGVEDHIEVDHVDGKIFDKARAEEIMTKCQGKDAKVHKISLSNSKTQPPVPFNLGGLQSEAYNVFGFSPKKTQVIAQNLYTSGYTSYPRTSSQKLPESLGFKEIFSQLSHDGEFKKHISQLPSKLRPNNGKKEDAAHPAIHPTGILPQGLSRDDKKIYDLIVYRFISVFFEAAKFETMSTTLDIEGEKFRFRRRRVTHKGWMEHYPYRNIDNEEFPDIKEGDILKVLKLLADEKETKPPARYNQASLIKELEKRELGTKATRADIIDKLYDRKYITGDKQIEVNQLGTNMIDTLSTYCNDLTSEELTRAFENKLEGIDNNTSTRSEVIEEGKKEVKIILGDITKNSKEIGTKLYESYQESNIVGTCPTCGGNLVKRYSFKTKASFVGCSNYPDCTTIYSIPKGTNFLKKKCEKCGLPIISFGKPRQRACLDPNCGKDTTKPHQPEKVGECPECGKQLLKRSGRYGDFIGCSGFPKCRFTCSVEELEQKLK</sequence>
<dbReference type="CDD" id="cd00186">
    <property type="entry name" value="TOP1Ac"/>
    <property type="match status" value="1"/>
</dbReference>
<evidence type="ECO:0000313" key="14">
    <source>
        <dbReference type="Proteomes" id="UP000251717"/>
    </source>
</evidence>
<dbReference type="GO" id="GO:0003917">
    <property type="term" value="F:DNA topoisomerase type I (single strand cut, ATP-independent) activity"/>
    <property type="evidence" value="ECO:0007669"/>
    <property type="project" value="UniProtKB-UniRule"/>
</dbReference>
<dbReference type="PRINTS" id="PR00417">
    <property type="entry name" value="PRTPISMRASEI"/>
</dbReference>
<dbReference type="Proteomes" id="UP000251717">
    <property type="component" value="Unassembled WGS sequence"/>
</dbReference>
<keyword evidence="5" id="KW-0862">Zinc</keyword>
<dbReference type="PROSITE" id="PS00396">
    <property type="entry name" value="TOPO_IA_1"/>
    <property type="match status" value="1"/>
</dbReference>
<dbReference type="SMART" id="SM00493">
    <property type="entry name" value="TOPRIM"/>
    <property type="match status" value="1"/>
</dbReference>
<dbReference type="InterPro" id="IPR023405">
    <property type="entry name" value="Topo_IA_core_domain"/>
</dbReference>
<dbReference type="InterPro" id="IPR003602">
    <property type="entry name" value="Topo_IA_DNA-bd_dom"/>
</dbReference>
<dbReference type="InterPro" id="IPR023406">
    <property type="entry name" value="Topo_IA_AS"/>
</dbReference>
<dbReference type="PROSITE" id="PS52039">
    <property type="entry name" value="TOPO_IA_2"/>
    <property type="match status" value="1"/>
</dbReference>
<dbReference type="PANTHER" id="PTHR11390">
    <property type="entry name" value="PROKARYOTIC DNA TOPOISOMERASE"/>
    <property type="match status" value="1"/>
</dbReference>
<keyword evidence="14" id="KW-1185">Reference proteome</keyword>
<feature type="site" description="Interaction with DNA" evidence="10">
    <location>
        <position position="171"/>
    </location>
</feature>
<dbReference type="InterPro" id="IPR013824">
    <property type="entry name" value="Topo_IA_cen_sub1"/>
</dbReference>
<gene>
    <name evidence="10 13" type="primary">topA</name>
    <name evidence="13" type="ORF">MBBTH_19120</name>
</gene>
<dbReference type="EMBL" id="MZGS01000028">
    <property type="protein sequence ID" value="PWB85313.1"/>
    <property type="molecule type" value="Genomic_DNA"/>
</dbReference>
<dbReference type="NCBIfam" id="TIGR01057">
    <property type="entry name" value="topA_arch"/>
    <property type="match status" value="1"/>
</dbReference>
<dbReference type="Pfam" id="PF01751">
    <property type="entry name" value="Toprim"/>
    <property type="match status" value="1"/>
</dbReference>
<comment type="caution">
    <text evidence="10">Lacks conserved residue(s) required for the propagation of feature annotation.</text>
</comment>
<keyword evidence="3" id="KW-0479">Metal-binding</keyword>
<evidence type="ECO:0000256" key="3">
    <source>
        <dbReference type="ARBA" id="ARBA00022723"/>
    </source>
</evidence>
<evidence type="ECO:0000256" key="9">
    <source>
        <dbReference type="ARBA" id="ARBA00023235"/>
    </source>
</evidence>
<dbReference type="PROSITE" id="PS50880">
    <property type="entry name" value="TOPRIM"/>
    <property type="match status" value="1"/>
</dbReference>
<dbReference type="Gene3D" id="1.10.460.10">
    <property type="entry name" value="Topoisomerase I, domain 2"/>
    <property type="match status" value="1"/>
</dbReference>
<dbReference type="GO" id="GO:0006281">
    <property type="term" value="P:DNA repair"/>
    <property type="evidence" value="ECO:0007669"/>
    <property type="project" value="TreeGrafter"/>
</dbReference>
<keyword evidence="4" id="KW-0863">Zinc-finger</keyword>
<feature type="active site" description="O-(5'-phospho-DNA)-tyrosine intermediate" evidence="10">
    <location>
        <position position="323"/>
    </location>
</feature>
<comment type="function">
    <text evidence="10">Releases the supercoiling and torsional tension of DNA, which is introduced during the DNA replication and transcription, by transiently cleaving and rejoining one strand of the DNA duplex. Introduces a single-strand break via transesterification at a target site in duplex DNA. The scissile phosphodiester is attacked by the catalytic tyrosine of the enzyme, resulting in the formation of a DNA-(5'-phosphotyrosyl)-enzyme intermediate and the expulsion of a 3'-OH DNA strand. The free DNA strand then undergoes passage around the unbroken strand, thus removing DNA supercoils. Finally, in the religation step, the DNA 3'-OH attacks the covalent intermediate to expel the active-site tyrosine and restore the DNA phosphodiester backbone.</text>
</comment>
<proteinExistence type="inferred from homology"/>